<dbReference type="EMBL" id="CP072753">
    <property type="protein sequence ID" value="QUC15993.1"/>
    <property type="molecule type" value="Genomic_DNA"/>
</dbReference>
<evidence type="ECO:0000313" key="3">
    <source>
        <dbReference type="Proteomes" id="UP000027002"/>
    </source>
</evidence>
<dbReference type="AlphaFoldDB" id="A0A8E5MDD5"/>
<organism evidence="2 3">
    <name type="scientific">Ustilaginoidea virens</name>
    <name type="common">Rice false smut fungus</name>
    <name type="synonym">Villosiclava virens</name>
    <dbReference type="NCBI Taxonomy" id="1159556"/>
    <lineage>
        <taxon>Eukaryota</taxon>
        <taxon>Fungi</taxon>
        <taxon>Dikarya</taxon>
        <taxon>Ascomycota</taxon>
        <taxon>Pezizomycotina</taxon>
        <taxon>Sordariomycetes</taxon>
        <taxon>Hypocreomycetidae</taxon>
        <taxon>Hypocreales</taxon>
        <taxon>Clavicipitaceae</taxon>
        <taxon>Ustilaginoidea</taxon>
    </lineage>
</organism>
<gene>
    <name evidence="2" type="ORF">UV8b_00234</name>
</gene>
<evidence type="ECO:0000256" key="1">
    <source>
        <dbReference type="SAM" id="SignalP"/>
    </source>
</evidence>
<dbReference type="RefSeq" id="XP_042993666.1">
    <property type="nucleotide sequence ID" value="XM_043137732.1"/>
</dbReference>
<dbReference type="KEGG" id="uvi:66061012"/>
<name>A0A8E5MDD5_USTVR</name>
<accession>A0A8E5MDD5</accession>
<keyword evidence="3" id="KW-1185">Reference proteome</keyword>
<keyword evidence="1" id="KW-0732">Signal</keyword>
<feature type="chain" id="PRO_5034344286" evidence="1">
    <location>
        <begin position="17"/>
        <end position="193"/>
    </location>
</feature>
<sequence length="193" mass="21341">MEQLGVHLFLALRIVASPCDLARHAPLVASTNAWAVAWAVALPRRGGKLDAVAQSLPGHNNMTLMLHQNSQHLLCASRPDTCLRQSNYQLGNGFRYACLPRRFSSSPLANKVFSLVKTLNPPMRHYLKDHSCPLDMANIYLGTYLARLFKTGPTLAQLLHSGKTLCTLQTIQATVDLSRASFYTIFRLSAHDA</sequence>
<dbReference type="Proteomes" id="UP000027002">
    <property type="component" value="Chromosome 1"/>
</dbReference>
<evidence type="ECO:0000313" key="2">
    <source>
        <dbReference type="EMBL" id="QUC15993.1"/>
    </source>
</evidence>
<dbReference type="GeneID" id="66061012"/>
<reference evidence="2" key="1">
    <citation type="submission" date="2020-03" db="EMBL/GenBank/DDBJ databases">
        <title>A mixture of massive structural variations and highly conserved coding sequences in Ustilaginoidea virens genome.</title>
        <authorList>
            <person name="Zhang K."/>
            <person name="Zhao Z."/>
            <person name="Zhang Z."/>
            <person name="Li Y."/>
            <person name="Hsiang T."/>
            <person name="Sun W."/>
        </authorList>
    </citation>
    <scope>NUCLEOTIDE SEQUENCE</scope>
    <source>
        <strain evidence="2">UV-8b</strain>
    </source>
</reference>
<proteinExistence type="predicted"/>
<protein>
    <submittedName>
        <fullName evidence="2">Uncharacterized protein</fullName>
    </submittedName>
</protein>
<feature type="signal peptide" evidence="1">
    <location>
        <begin position="1"/>
        <end position="16"/>
    </location>
</feature>